<reference evidence="2" key="1">
    <citation type="submission" date="2021-01" db="EMBL/GenBank/DDBJ databases">
        <authorList>
            <consortium name="Genoscope - CEA"/>
            <person name="William W."/>
        </authorList>
    </citation>
    <scope>NUCLEOTIDE SEQUENCE</scope>
</reference>
<protein>
    <recommendedName>
        <fullName evidence="1">BART domain-containing protein</fullName>
    </recommendedName>
</protein>
<name>A0A8S1MZ34_PARPR</name>
<proteinExistence type="predicted"/>
<dbReference type="AlphaFoldDB" id="A0A8S1MZ34"/>
<evidence type="ECO:0000313" key="2">
    <source>
        <dbReference type="EMBL" id="CAD8085530.1"/>
    </source>
</evidence>
<sequence>MGFLNYFFSNKHKVQYLFRVYPKKQNQIWIYDQHLTSPIWKIAISEFWVENCIIFDDEDQYKRNIINLKN</sequence>
<dbReference type="EMBL" id="CAJJDM010000077">
    <property type="protein sequence ID" value="CAD8085530.1"/>
    <property type="molecule type" value="Genomic_DNA"/>
</dbReference>
<gene>
    <name evidence="2" type="ORF">PPRIM_AZ9-3.1.T0740182</name>
</gene>
<accession>A0A8S1MZ34</accession>
<keyword evidence="3" id="KW-1185">Reference proteome</keyword>
<dbReference type="InterPro" id="IPR023379">
    <property type="entry name" value="BART_dom"/>
</dbReference>
<comment type="caution">
    <text evidence="2">The sequence shown here is derived from an EMBL/GenBank/DDBJ whole genome shotgun (WGS) entry which is preliminary data.</text>
</comment>
<dbReference type="Pfam" id="PF11527">
    <property type="entry name" value="ARL2_Bind_BART"/>
    <property type="match status" value="1"/>
</dbReference>
<organism evidence="2 3">
    <name type="scientific">Paramecium primaurelia</name>
    <dbReference type="NCBI Taxonomy" id="5886"/>
    <lineage>
        <taxon>Eukaryota</taxon>
        <taxon>Sar</taxon>
        <taxon>Alveolata</taxon>
        <taxon>Ciliophora</taxon>
        <taxon>Intramacronucleata</taxon>
        <taxon>Oligohymenophorea</taxon>
        <taxon>Peniculida</taxon>
        <taxon>Parameciidae</taxon>
        <taxon>Paramecium</taxon>
    </lineage>
</organism>
<dbReference type="Proteomes" id="UP000688137">
    <property type="component" value="Unassembled WGS sequence"/>
</dbReference>
<feature type="domain" description="BART" evidence="1">
    <location>
        <begin position="33"/>
        <end position="63"/>
    </location>
</feature>
<evidence type="ECO:0000259" key="1">
    <source>
        <dbReference type="Pfam" id="PF11527"/>
    </source>
</evidence>
<evidence type="ECO:0000313" key="3">
    <source>
        <dbReference type="Proteomes" id="UP000688137"/>
    </source>
</evidence>